<dbReference type="InterPro" id="IPR041546">
    <property type="entry name" value="ClpA/ClpB_AAA_lid"/>
</dbReference>
<dbReference type="Gene3D" id="3.40.50.300">
    <property type="entry name" value="P-loop containing nucleotide triphosphate hydrolases"/>
    <property type="match status" value="3"/>
</dbReference>
<organism evidence="9 10">
    <name type="scientific">Parendozoicomonas callyspongiae</name>
    <dbReference type="NCBI Taxonomy" id="2942213"/>
    <lineage>
        <taxon>Bacteria</taxon>
        <taxon>Pseudomonadati</taxon>
        <taxon>Pseudomonadota</taxon>
        <taxon>Gammaproteobacteria</taxon>
        <taxon>Oceanospirillales</taxon>
        <taxon>Endozoicomonadaceae</taxon>
        <taxon>Parendozoicomonas</taxon>
    </lineage>
</organism>
<evidence type="ECO:0000259" key="8">
    <source>
        <dbReference type="SMART" id="SM01086"/>
    </source>
</evidence>
<dbReference type="Gene3D" id="1.10.8.60">
    <property type="match status" value="1"/>
</dbReference>
<keyword evidence="10" id="KW-1185">Reference proteome</keyword>
<dbReference type="NCBIfam" id="TIGR03345">
    <property type="entry name" value="VI_ClpV1"/>
    <property type="match status" value="1"/>
</dbReference>
<keyword evidence="5" id="KW-0143">Chaperone</keyword>
<dbReference type="InterPro" id="IPR019489">
    <property type="entry name" value="Clp_ATPase_C"/>
</dbReference>
<feature type="domain" description="AAA+ ATPase" evidence="7">
    <location>
        <begin position="215"/>
        <end position="358"/>
    </location>
</feature>
<keyword evidence="3" id="KW-0547">Nucleotide-binding</keyword>
<dbReference type="CDD" id="cd19499">
    <property type="entry name" value="RecA-like_ClpB_Hsp104-like"/>
    <property type="match status" value="1"/>
</dbReference>
<dbReference type="SMART" id="SM00382">
    <property type="entry name" value="AAA"/>
    <property type="match status" value="2"/>
</dbReference>
<gene>
    <name evidence="9" type="primary">tssH</name>
    <name evidence="9" type="ORF">M3P05_14370</name>
</gene>
<dbReference type="InterPro" id="IPR027417">
    <property type="entry name" value="P-loop_NTPase"/>
</dbReference>
<evidence type="ECO:0000256" key="6">
    <source>
        <dbReference type="SAM" id="Coils"/>
    </source>
</evidence>
<dbReference type="InterPro" id="IPR001270">
    <property type="entry name" value="ClpA/B"/>
</dbReference>
<keyword evidence="2" id="KW-0677">Repeat</keyword>
<dbReference type="InterPro" id="IPR004176">
    <property type="entry name" value="Clp_R_N"/>
</dbReference>
<protein>
    <submittedName>
        <fullName evidence="9">Type VI secretion system ATPase TssH</fullName>
    </submittedName>
</protein>
<feature type="domain" description="Clp ATPase C-terminal" evidence="8">
    <location>
        <begin position="778"/>
        <end position="867"/>
    </location>
</feature>
<dbReference type="PRINTS" id="PR00300">
    <property type="entry name" value="CLPPROTEASEA"/>
</dbReference>
<dbReference type="InterPro" id="IPR003593">
    <property type="entry name" value="AAA+_ATPase"/>
</dbReference>
<dbReference type="Pfam" id="PF10431">
    <property type="entry name" value="ClpB_D2-small"/>
    <property type="match status" value="1"/>
</dbReference>
<dbReference type="InterPro" id="IPR050130">
    <property type="entry name" value="ClpA_ClpB"/>
</dbReference>
<evidence type="ECO:0000256" key="4">
    <source>
        <dbReference type="ARBA" id="ARBA00022840"/>
    </source>
</evidence>
<keyword evidence="4" id="KW-0067">ATP-binding</keyword>
<dbReference type="PROSITE" id="PS00870">
    <property type="entry name" value="CLPAB_1"/>
    <property type="match status" value="1"/>
</dbReference>
<name>A0ABT0PIA7_9GAMM</name>
<dbReference type="Proteomes" id="UP001203338">
    <property type="component" value="Unassembled WGS sequence"/>
</dbReference>
<dbReference type="Pfam" id="PF02861">
    <property type="entry name" value="Clp_N"/>
    <property type="match status" value="1"/>
</dbReference>
<feature type="domain" description="AAA+ ATPase" evidence="7">
    <location>
        <begin position="604"/>
        <end position="766"/>
    </location>
</feature>
<comment type="caution">
    <text evidence="9">The sequence shown here is derived from an EMBL/GenBank/DDBJ whole genome shotgun (WGS) entry which is preliminary data.</text>
</comment>
<feature type="coiled-coil region" evidence="6">
    <location>
        <begin position="422"/>
        <end position="487"/>
    </location>
</feature>
<dbReference type="SUPFAM" id="SSF52540">
    <property type="entry name" value="P-loop containing nucleoside triphosphate hydrolases"/>
    <property type="match status" value="2"/>
</dbReference>
<dbReference type="Pfam" id="PF00004">
    <property type="entry name" value="AAA"/>
    <property type="match status" value="1"/>
</dbReference>
<dbReference type="SUPFAM" id="SSF81923">
    <property type="entry name" value="Double Clp-N motif"/>
    <property type="match status" value="1"/>
</dbReference>
<sequence length="874" mass="96560">MVMVNLKNLVSRLDMSVRKALEAAAGSAMARGHHDIEIEHWFQSMLSEKNKELGQVIDEMRLDRSRIGDDLQYRINGFRTGNDRQPGLSTALVQLAESAWLLASIDYRRNSITAIDLLLAELERETTKLGGESLSREFENISVEGLKKLAGQVTSQVAGEGGAAGEAGADIPTEGGALDKYTINLTAQAREGKLDPVIGRHGEIRKAIDILCRRRQNNPLLVGDPGTGKTAIVEGLAQAIVAGEVPDRLKGVQLRTLDLALLQAGASIKGEFENRLKDVIREVQQGVEPVIVFIDEAHTLIGAGGASGQHDAANLLKPALARGEFRTVAATTWAEYHQYMEKDQALARRFQTVRVSEPTSDDCVQILRGLTNSLESHHGIRVLEEAMTSAVNLTIRYLPSRRLPDKAISVLDTACSRVALARHARPERIEELEQEIRRLEQEVQSRGREALIIEETGEKLPALNSRLEEVRATLESLREQWETEQKLVAEMTELQETLDGQYSEGLGKVDEEVKNRYLACREELNKCQGDQGLMTAVVSEEVIADVLASWTGIPLGNIVSDEMTRLRTLEDRLAERVIGQKHALSALGESLRVARAGLTDPNKPIGVLFFCGPSGTGKTETGLALADILFSGEQDLVTINMSEFKEEHKVSMLLGAPAGYVGYGEGGVLTEAVRRNPYCILMLDEFEKAHPGVHDIFYRIFDKGRISDSEGREVDFRNTLIILTSNAAAQDISEACEGDEESVWPQTRELLSQIRPTLEQYFKPAFLGRIETIPYYPLTRDQLKKIGDMALNKLEKRVVEHYGASFSCDDSVVEHLVDLCDDPNIGARAIEHAINRVLLPNLAQTCIARLGEREEINNITVHWNDVVGAVSEIQ</sequence>
<dbReference type="InterPro" id="IPR018368">
    <property type="entry name" value="ClpA/B_CS1"/>
</dbReference>
<dbReference type="PANTHER" id="PTHR11638:SF184">
    <property type="entry name" value="ATPASE WITH CHAPERONE ACTIVITY"/>
    <property type="match status" value="1"/>
</dbReference>
<comment type="similarity">
    <text evidence="1">Belongs to the ClpA/ClpB family.</text>
</comment>
<evidence type="ECO:0000259" key="7">
    <source>
        <dbReference type="SMART" id="SM00382"/>
    </source>
</evidence>
<dbReference type="Gene3D" id="1.10.1780.10">
    <property type="entry name" value="Clp, N-terminal domain"/>
    <property type="match status" value="1"/>
</dbReference>
<dbReference type="InterPro" id="IPR017729">
    <property type="entry name" value="ATPase_T6SS_ClpV1"/>
</dbReference>
<keyword evidence="6" id="KW-0175">Coiled coil</keyword>
<accession>A0ABT0PIA7</accession>
<evidence type="ECO:0000256" key="1">
    <source>
        <dbReference type="ARBA" id="ARBA00008675"/>
    </source>
</evidence>
<dbReference type="EMBL" id="JAMFLX010000020">
    <property type="protein sequence ID" value="MCL6271107.1"/>
    <property type="molecule type" value="Genomic_DNA"/>
</dbReference>
<evidence type="ECO:0000256" key="3">
    <source>
        <dbReference type="ARBA" id="ARBA00022741"/>
    </source>
</evidence>
<dbReference type="InterPro" id="IPR003959">
    <property type="entry name" value="ATPase_AAA_core"/>
</dbReference>
<dbReference type="CDD" id="cd00009">
    <property type="entry name" value="AAA"/>
    <property type="match status" value="1"/>
</dbReference>
<evidence type="ECO:0000256" key="2">
    <source>
        <dbReference type="ARBA" id="ARBA00022737"/>
    </source>
</evidence>
<evidence type="ECO:0000313" key="9">
    <source>
        <dbReference type="EMBL" id="MCL6271107.1"/>
    </source>
</evidence>
<proteinExistence type="inferred from homology"/>
<dbReference type="SMART" id="SM01086">
    <property type="entry name" value="ClpB_D2-small"/>
    <property type="match status" value="1"/>
</dbReference>
<dbReference type="Pfam" id="PF17871">
    <property type="entry name" value="AAA_lid_9"/>
    <property type="match status" value="1"/>
</dbReference>
<dbReference type="RefSeq" id="WP_249700457.1">
    <property type="nucleotide sequence ID" value="NZ_JAMFLX010000020.1"/>
</dbReference>
<dbReference type="InterPro" id="IPR036628">
    <property type="entry name" value="Clp_N_dom_sf"/>
</dbReference>
<dbReference type="Pfam" id="PF07724">
    <property type="entry name" value="AAA_2"/>
    <property type="match status" value="1"/>
</dbReference>
<dbReference type="PANTHER" id="PTHR11638">
    <property type="entry name" value="ATP-DEPENDENT CLP PROTEASE"/>
    <property type="match status" value="1"/>
</dbReference>
<evidence type="ECO:0000256" key="5">
    <source>
        <dbReference type="ARBA" id="ARBA00023186"/>
    </source>
</evidence>
<reference evidence="9 10" key="1">
    <citation type="submission" date="2022-05" db="EMBL/GenBank/DDBJ databases">
        <authorList>
            <person name="Park J.-S."/>
        </authorList>
    </citation>
    <scope>NUCLEOTIDE SEQUENCE [LARGE SCALE GENOMIC DNA]</scope>
    <source>
        <strain evidence="9 10">2012CJ34-2</strain>
    </source>
</reference>
<evidence type="ECO:0000313" key="10">
    <source>
        <dbReference type="Proteomes" id="UP001203338"/>
    </source>
</evidence>